<accession>A0A3N4N9N3</accession>
<keyword evidence="2 4" id="KW-0472">Membrane</keyword>
<evidence type="ECO:0000313" key="8">
    <source>
        <dbReference type="EMBL" id="RPD93044.1"/>
    </source>
</evidence>
<dbReference type="PRINTS" id="PR01021">
    <property type="entry name" value="OMPADOMAIN"/>
</dbReference>
<gene>
    <name evidence="8" type="ORF">EGM88_13925</name>
</gene>
<protein>
    <submittedName>
        <fullName evidence="8">OmpA family protein</fullName>
    </submittedName>
</protein>
<proteinExistence type="predicted"/>
<evidence type="ECO:0000256" key="5">
    <source>
        <dbReference type="SAM" id="Coils"/>
    </source>
</evidence>
<dbReference type="InterPro" id="IPR006665">
    <property type="entry name" value="OmpA-like"/>
</dbReference>
<dbReference type="PANTHER" id="PTHR30329:SF21">
    <property type="entry name" value="LIPOPROTEIN YIAD-RELATED"/>
    <property type="match status" value="1"/>
</dbReference>
<dbReference type="InterPro" id="IPR050330">
    <property type="entry name" value="Bact_OuterMem_StrucFunc"/>
</dbReference>
<dbReference type="GO" id="GO:0009279">
    <property type="term" value="C:cell outer membrane"/>
    <property type="evidence" value="ECO:0007669"/>
    <property type="project" value="UniProtKB-SubCell"/>
</dbReference>
<dbReference type="EMBL" id="RPFJ01000040">
    <property type="protein sequence ID" value="RPD93044.1"/>
    <property type="molecule type" value="Genomic_DNA"/>
</dbReference>
<dbReference type="Gene3D" id="3.30.1330.60">
    <property type="entry name" value="OmpA-like domain"/>
    <property type="match status" value="1"/>
</dbReference>
<dbReference type="PROSITE" id="PS51123">
    <property type="entry name" value="OMPA_2"/>
    <property type="match status" value="1"/>
</dbReference>
<dbReference type="Proteomes" id="UP000270856">
    <property type="component" value="Unassembled WGS sequence"/>
</dbReference>
<evidence type="ECO:0000256" key="6">
    <source>
        <dbReference type="SAM" id="SignalP"/>
    </source>
</evidence>
<reference evidence="8 9" key="1">
    <citation type="submission" date="2018-11" db="EMBL/GenBank/DDBJ databases">
        <title>Aureibaculum marinum gen. nov., sp. nov., a member of the family Flavobacteriaceae isolated from the Bohai Sea.</title>
        <authorList>
            <person name="Ji X."/>
        </authorList>
    </citation>
    <scope>NUCLEOTIDE SEQUENCE [LARGE SCALE GENOMIC DNA]</scope>
    <source>
        <strain evidence="8 9">BH-SD17</strain>
    </source>
</reference>
<dbReference type="Pfam" id="PF00691">
    <property type="entry name" value="OmpA"/>
    <property type="match status" value="1"/>
</dbReference>
<sequence>MIKFLTALLLIIFGLLNTRTVNSQTVDSSSKIIMSEADITSLIKTLNKYKKTNTQSNKSNETKPLTQSENFYKIEYLRQQLAQLEKQPTTIEVNRYSDSIVDLKIQTIQNEIAELKYLITNIKLNLATTNANTTNSEHPIFERNNTDKIIYIDRVSQPINRDTYTNSLKERDDKIRTLENKLSQLQSLLDNQKTTTTKKDEIKTVHTENPKKENKPNIQYTVDGTDYELKMAELTELSKTLKEQQLNASNTTYIDSIQRQLADLKNSMIAKDTLVTVTEQPLKKYDSLASDYANYRKQLFFKTNKKDLDLNQVASLDEIVSILANNDHIDVFIKGFASNSGNPVYNENLSLQRTESVKKILVAKGVHPTRILTQYHGIDYESKSNDKARRVDIDLLIRK</sequence>
<evidence type="ECO:0000256" key="2">
    <source>
        <dbReference type="ARBA" id="ARBA00023136"/>
    </source>
</evidence>
<dbReference type="InterPro" id="IPR006664">
    <property type="entry name" value="OMP_bac"/>
</dbReference>
<keyword evidence="5" id="KW-0175">Coiled coil</keyword>
<feature type="chain" id="PRO_5018005427" evidence="6">
    <location>
        <begin position="24"/>
        <end position="399"/>
    </location>
</feature>
<evidence type="ECO:0000256" key="4">
    <source>
        <dbReference type="PROSITE-ProRule" id="PRU00473"/>
    </source>
</evidence>
<feature type="coiled-coil region" evidence="5">
    <location>
        <begin position="168"/>
        <end position="195"/>
    </location>
</feature>
<feature type="domain" description="OmpA-like" evidence="7">
    <location>
        <begin position="288"/>
        <end position="399"/>
    </location>
</feature>
<evidence type="ECO:0000313" key="9">
    <source>
        <dbReference type="Proteomes" id="UP000270856"/>
    </source>
</evidence>
<keyword evidence="3" id="KW-0998">Cell outer membrane</keyword>
<dbReference type="SUPFAM" id="SSF103088">
    <property type="entry name" value="OmpA-like"/>
    <property type="match status" value="1"/>
</dbReference>
<evidence type="ECO:0000256" key="3">
    <source>
        <dbReference type="ARBA" id="ARBA00023237"/>
    </source>
</evidence>
<feature type="signal peptide" evidence="6">
    <location>
        <begin position="1"/>
        <end position="23"/>
    </location>
</feature>
<comment type="subcellular location">
    <subcellularLocation>
        <location evidence="1">Cell outer membrane</location>
    </subcellularLocation>
</comment>
<dbReference type="RefSeq" id="WP_123899026.1">
    <property type="nucleotide sequence ID" value="NZ_RPFJ01000040.1"/>
</dbReference>
<organism evidence="8 9">
    <name type="scientific">Aureibaculum marinum</name>
    <dbReference type="NCBI Taxonomy" id="2487930"/>
    <lineage>
        <taxon>Bacteria</taxon>
        <taxon>Pseudomonadati</taxon>
        <taxon>Bacteroidota</taxon>
        <taxon>Flavobacteriia</taxon>
        <taxon>Flavobacteriales</taxon>
        <taxon>Flavobacteriaceae</taxon>
        <taxon>Aureibaculum</taxon>
    </lineage>
</organism>
<dbReference type="CDD" id="cd07185">
    <property type="entry name" value="OmpA_C-like"/>
    <property type="match status" value="1"/>
</dbReference>
<keyword evidence="9" id="KW-1185">Reference proteome</keyword>
<evidence type="ECO:0000259" key="7">
    <source>
        <dbReference type="PROSITE" id="PS51123"/>
    </source>
</evidence>
<name>A0A3N4N9N3_9FLAO</name>
<dbReference type="PANTHER" id="PTHR30329">
    <property type="entry name" value="STATOR ELEMENT OF FLAGELLAR MOTOR COMPLEX"/>
    <property type="match status" value="1"/>
</dbReference>
<keyword evidence="6" id="KW-0732">Signal</keyword>
<dbReference type="InterPro" id="IPR036737">
    <property type="entry name" value="OmpA-like_sf"/>
</dbReference>
<dbReference type="OrthoDB" id="1377196at2"/>
<dbReference type="AlphaFoldDB" id="A0A3N4N9N3"/>
<evidence type="ECO:0000256" key="1">
    <source>
        <dbReference type="ARBA" id="ARBA00004442"/>
    </source>
</evidence>
<comment type="caution">
    <text evidence="8">The sequence shown here is derived from an EMBL/GenBank/DDBJ whole genome shotgun (WGS) entry which is preliminary data.</text>
</comment>